<keyword evidence="2" id="KW-1185">Reference proteome</keyword>
<name>A0ACC2JA66_9PEZI</name>
<gene>
    <name evidence="1" type="ORF">O1611_g9371</name>
</gene>
<protein>
    <submittedName>
        <fullName evidence="1">Uncharacterized protein</fullName>
    </submittedName>
</protein>
<evidence type="ECO:0000313" key="2">
    <source>
        <dbReference type="Proteomes" id="UP001153332"/>
    </source>
</evidence>
<accession>A0ACC2JA66</accession>
<comment type="caution">
    <text evidence="1">The sequence shown here is derived from an EMBL/GenBank/DDBJ whole genome shotgun (WGS) entry which is preliminary data.</text>
</comment>
<dbReference type="EMBL" id="JAPUUL010003160">
    <property type="protein sequence ID" value="KAJ8124270.1"/>
    <property type="molecule type" value="Genomic_DNA"/>
</dbReference>
<proteinExistence type="predicted"/>
<sequence>MSEMDFMTSAIGAAFRSGRLIYRAIEDNEADRNFYFTQLLSDPVTSALGDPSIHRPKSKSLGDQWVENSKHALLAVMVCLPGDTSREPKPIGYVTVREAQPYQRRGMLSIQITPAYQNKGYGFEVVNWAMDWSFRWGGLHSLALGASLYNERAVAVYRKAGFRQEGISKEAIYRNRKWWDTVQMAILEQEWEALRSLNNGEDSL</sequence>
<evidence type="ECO:0000313" key="1">
    <source>
        <dbReference type="EMBL" id="KAJ8124270.1"/>
    </source>
</evidence>
<dbReference type="Proteomes" id="UP001153332">
    <property type="component" value="Unassembled WGS sequence"/>
</dbReference>
<reference evidence="1" key="1">
    <citation type="submission" date="2022-12" db="EMBL/GenBank/DDBJ databases">
        <title>Genome Sequence of Lasiodiplodia mahajangana.</title>
        <authorList>
            <person name="Buettner E."/>
        </authorList>
    </citation>
    <scope>NUCLEOTIDE SEQUENCE</scope>
    <source>
        <strain evidence="1">VT137</strain>
    </source>
</reference>
<organism evidence="1 2">
    <name type="scientific">Lasiodiplodia mahajangana</name>
    <dbReference type="NCBI Taxonomy" id="1108764"/>
    <lineage>
        <taxon>Eukaryota</taxon>
        <taxon>Fungi</taxon>
        <taxon>Dikarya</taxon>
        <taxon>Ascomycota</taxon>
        <taxon>Pezizomycotina</taxon>
        <taxon>Dothideomycetes</taxon>
        <taxon>Dothideomycetes incertae sedis</taxon>
        <taxon>Botryosphaeriales</taxon>
        <taxon>Botryosphaeriaceae</taxon>
        <taxon>Lasiodiplodia</taxon>
    </lineage>
</organism>